<keyword evidence="1" id="KW-1133">Transmembrane helix</keyword>
<keyword evidence="1" id="KW-0472">Membrane</keyword>
<gene>
    <name evidence="2" type="ORF">UFOPK3662_00151</name>
</gene>
<dbReference type="InterPro" id="IPR021354">
    <property type="entry name" value="DUF2975"/>
</dbReference>
<reference evidence="2" key="1">
    <citation type="submission" date="2020-05" db="EMBL/GenBank/DDBJ databases">
        <authorList>
            <person name="Chiriac C."/>
            <person name="Salcher M."/>
            <person name="Ghai R."/>
            <person name="Kavagutti S V."/>
        </authorList>
    </citation>
    <scope>NUCLEOTIDE SEQUENCE</scope>
</reference>
<proteinExistence type="predicted"/>
<evidence type="ECO:0000256" key="1">
    <source>
        <dbReference type="SAM" id="Phobius"/>
    </source>
</evidence>
<feature type="transmembrane region" description="Helical" evidence="1">
    <location>
        <begin position="12"/>
        <end position="37"/>
    </location>
</feature>
<evidence type="ECO:0000313" key="2">
    <source>
        <dbReference type="EMBL" id="CAB4913503.1"/>
    </source>
</evidence>
<feature type="transmembrane region" description="Helical" evidence="1">
    <location>
        <begin position="141"/>
        <end position="159"/>
    </location>
</feature>
<accession>A0A6J7H9M7</accession>
<dbReference type="Pfam" id="PF11188">
    <property type="entry name" value="DUF2975"/>
    <property type="match status" value="1"/>
</dbReference>
<dbReference type="AlphaFoldDB" id="A0A6J7H9M7"/>
<organism evidence="2">
    <name type="scientific">freshwater metagenome</name>
    <dbReference type="NCBI Taxonomy" id="449393"/>
    <lineage>
        <taxon>unclassified sequences</taxon>
        <taxon>metagenomes</taxon>
        <taxon>ecological metagenomes</taxon>
    </lineage>
</organism>
<name>A0A6J7H9M7_9ZZZZ</name>
<dbReference type="EMBL" id="CAFBMW010000001">
    <property type="protein sequence ID" value="CAB4913503.1"/>
    <property type="molecule type" value="Genomic_DNA"/>
</dbReference>
<feature type="transmembrane region" description="Helical" evidence="1">
    <location>
        <begin position="98"/>
        <end position="121"/>
    </location>
</feature>
<protein>
    <submittedName>
        <fullName evidence="2">Unannotated protein</fullName>
    </submittedName>
</protein>
<feature type="transmembrane region" description="Helical" evidence="1">
    <location>
        <begin position="171"/>
        <end position="193"/>
    </location>
</feature>
<sequence>MDGTRGNDPLKVLEALVGLVVTVMAVLAVATVAGTIFGTGSIPGVNAQVCASGSGDEPAFQRVDGELTGPVDLRDGITWSPVEVQVCDPEPDGATRALAGAGLLVWVGGPAVFFVMLWRFLRRARREGVFADRVPGQLTTLGRILIGWAVLDFVLSGWINAMLLNRMSDSTLILTATVPWLPVLLGIALLALARVMAQAVDLRRDAEATI</sequence>
<keyword evidence="1" id="KW-0812">Transmembrane</keyword>